<reference evidence="1 2" key="1">
    <citation type="submission" date="2014-04" db="EMBL/GenBank/DDBJ databases">
        <authorList>
            <consortium name="DOE Joint Genome Institute"/>
            <person name="Kuo A."/>
            <person name="Kohler A."/>
            <person name="Jargeat P."/>
            <person name="Nagy L.G."/>
            <person name="Floudas D."/>
            <person name="Copeland A."/>
            <person name="Barry K.W."/>
            <person name="Cichocki N."/>
            <person name="Veneault-Fourrey C."/>
            <person name="LaButti K."/>
            <person name="Lindquist E.A."/>
            <person name="Lipzen A."/>
            <person name="Lundell T."/>
            <person name="Morin E."/>
            <person name="Murat C."/>
            <person name="Sun H."/>
            <person name="Tunlid A."/>
            <person name="Henrissat B."/>
            <person name="Grigoriev I.V."/>
            <person name="Hibbett D.S."/>
            <person name="Martin F."/>
            <person name="Nordberg H.P."/>
            <person name="Cantor M.N."/>
            <person name="Hua S.X."/>
        </authorList>
    </citation>
    <scope>NUCLEOTIDE SEQUENCE [LARGE SCALE GENOMIC DNA]</scope>
    <source>
        <strain evidence="1 2">Ve08.2h10</strain>
    </source>
</reference>
<proteinExistence type="predicted"/>
<reference evidence="2" key="2">
    <citation type="submission" date="2015-01" db="EMBL/GenBank/DDBJ databases">
        <title>Evolutionary Origins and Diversification of the Mycorrhizal Mutualists.</title>
        <authorList>
            <consortium name="DOE Joint Genome Institute"/>
            <consortium name="Mycorrhizal Genomics Consortium"/>
            <person name="Kohler A."/>
            <person name="Kuo A."/>
            <person name="Nagy L.G."/>
            <person name="Floudas D."/>
            <person name="Copeland A."/>
            <person name="Barry K.W."/>
            <person name="Cichocki N."/>
            <person name="Veneault-Fourrey C."/>
            <person name="LaButti K."/>
            <person name="Lindquist E.A."/>
            <person name="Lipzen A."/>
            <person name="Lundell T."/>
            <person name="Morin E."/>
            <person name="Murat C."/>
            <person name="Riley R."/>
            <person name="Ohm R."/>
            <person name="Sun H."/>
            <person name="Tunlid A."/>
            <person name="Henrissat B."/>
            <person name="Grigoriev I.V."/>
            <person name="Hibbett D.S."/>
            <person name="Martin F."/>
        </authorList>
    </citation>
    <scope>NUCLEOTIDE SEQUENCE [LARGE SCALE GENOMIC DNA]</scope>
    <source>
        <strain evidence="2">Ve08.2h10</strain>
    </source>
</reference>
<accession>A0A0D0C513</accession>
<organism evidence="1 2">
    <name type="scientific">Paxillus rubicundulus Ve08.2h10</name>
    <dbReference type="NCBI Taxonomy" id="930991"/>
    <lineage>
        <taxon>Eukaryota</taxon>
        <taxon>Fungi</taxon>
        <taxon>Dikarya</taxon>
        <taxon>Basidiomycota</taxon>
        <taxon>Agaricomycotina</taxon>
        <taxon>Agaricomycetes</taxon>
        <taxon>Agaricomycetidae</taxon>
        <taxon>Boletales</taxon>
        <taxon>Paxilineae</taxon>
        <taxon>Paxillaceae</taxon>
        <taxon>Paxillus</taxon>
    </lineage>
</organism>
<dbReference type="HOGENOM" id="CLU_2483994_0_0_1"/>
<name>A0A0D0C513_9AGAM</name>
<sequence length="87" mass="9613">MADTKTNAGLSATGVGTVDCARDNTELLTVVTDPAKFEAYMAIVQCVSFETAVSDIDVTPFHLGCRPRAACPFRSWTNIQWRQPYQR</sequence>
<dbReference type="Proteomes" id="UP000054538">
    <property type="component" value="Unassembled WGS sequence"/>
</dbReference>
<protein>
    <submittedName>
        <fullName evidence="1">Uncharacterized protein</fullName>
    </submittedName>
</protein>
<dbReference type="EMBL" id="KN826653">
    <property type="protein sequence ID" value="KIK78252.1"/>
    <property type="molecule type" value="Genomic_DNA"/>
</dbReference>
<evidence type="ECO:0000313" key="2">
    <source>
        <dbReference type="Proteomes" id="UP000054538"/>
    </source>
</evidence>
<dbReference type="AlphaFoldDB" id="A0A0D0C513"/>
<dbReference type="InParanoid" id="A0A0D0C513"/>
<evidence type="ECO:0000313" key="1">
    <source>
        <dbReference type="EMBL" id="KIK78252.1"/>
    </source>
</evidence>
<keyword evidence="2" id="KW-1185">Reference proteome</keyword>
<gene>
    <name evidence="1" type="ORF">PAXRUDRAFT_834647</name>
</gene>